<gene>
    <name evidence="2" type="ORF">METZ01_LOCUS352705</name>
</gene>
<dbReference type="EMBL" id="UINC01123400">
    <property type="protein sequence ID" value="SVC99851.1"/>
    <property type="molecule type" value="Genomic_DNA"/>
</dbReference>
<feature type="domain" description="Sulfatase-modifying factor enzyme-like" evidence="1">
    <location>
        <begin position="36"/>
        <end position="139"/>
    </location>
</feature>
<dbReference type="InterPro" id="IPR005532">
    <property type="entry name" value="SUMF_dom"/>
</dbReference>
<dbReference type="InterPro" id="IPR016187">
    <property type="entry name" value="CTDL_fold"/>
</dbReference>
<evidence type="ECO:0000259" key="1">
    <source>
        <dbReference type="Pfam" id="PF03781"/>
    </source>
</evidence>
<dbReference type="Pfam" id="PF03781">
    <property type="entry name" value="FGE-sulfatase"/>
    <property type="match status" value="1"/>
</dbReference>
<dbReference type="InterPro" id="IPR042095">
    <property type="entry name" value="SUMF_sf"/>
</dbReference>
<organism evidence="2">
    <name type="scientific">marine metagenome</name>
    <dbReference type="NCBI Taxonomy" id="408172"/>
    <lineage>
        <taxon>unclassified sequences</taxon>
        <taxon>metagenomes</taxon>
        <taxon>ecological metagenomes</taxon>
    </lineage>
</organism>
<name>A0A382RT66_9ZZZZ</name>
<accession>A0A382RT66</accession>
<dbReference type="Gene3D" id="3.90.1580.10">
    <property type="entry name" value="paralog of FGE (formylglycine-generating enzyme)"/>
    <property type="match status" value="1"/>
</dbReference>
<proteinExistence type="predicted"/>
<dbReference type="AlphaFoldDB" id="A0A382RT66"/>
<dbReference type="SUPFAM" id="SSF56436">
    <property type="entry name" value="C-type lectin-like"/>
    <property type="match status" value="1"/>
</dbReference>
<feature type="non-terminal residue" evidence="2">
    <location>
        <position position="1"/>
    </location>
</feature>
<evidence type="ECO:0000313" key="2">
    <source>
        <dbReference type="EMBL" id="SVC99851.1"/>
    </source>
</evidence>
<sequence>PEGGMVQLTEPTTGIDFEIDVYEYPNSKGQIPLEATLFEAISFCGAQEKRLCSPIESQAACEGDRPLTYSSTDDPLAYAGLEHFGVRFCNSPKSVFAFLGGSDLSASLAPSGSFPNCGGTTGVFDLTGNIGEWTVLSNDSTGELEISIMASDVIFDGGCTFIVSAGTLPFAGGDIYDPAVLQQQRESLDVIILQGLEQGFIGFRCCR</sequence>
<reference evidence="2" key="1">
    <citation type="submission" date="2018-05" db="EMBL/GenBank/DDBJ databases">
        <authorList>
            <person name="Lanie J.A."/>
            <person name="Ng W.-L."/>
            <person name="Kazmierczak K.M."/>
            <person name="Andrzejewski T.M."/>
            <person name="Davidsen T.M."/>
            <person name="Wayne K.J."/>
            <person name="Tettelin H."/>
            <person name="Glass J.I."/>
            <person name="Rusch D."/>
            <person name="Podicherti R."/>
            <person name="Tsui H.-C.T."/>
            <person name="Winkler M.E."/>
        </authorList>
    </citation>
    <scope>NUCLEOTIDE SEQUENCE</scope>
</reference>
<protein>
    <recommendedName>
        <fullName evidence="1">Sulfatase-modifying factor enzyme-like domain-containing protein</fullName>
    </recommendedName>
</protein>